<dbReference type="InterPro" id="IPR011006">
    <property type="entry name" value="CheY-like_superfamily"/>
</dbReference>
<feature type="modified residue" description="4-aspartylphosphate" evidence="5">
    <location>
        <position position="157"/>
    </location>
</feature>
<reference evidence="9 10" key="1">
    <citation type="submission" date="2023-10" db="EMBL/GenBank/DDBJ databases">
        <title>Development of a sustainable strategy for remediation of hydrocarbon-contaminated territories based on the waste exchange concept.</title>
        <authorList>
            <person name="Krivoruchko A."/>
        </authorList>
    </citation>
    <scope>NUCLEOTIDE SEQUENCE [LARGE SCALE GENOMIC DNA]</scope>
    <source>
        <strain evidence="9 10">IEGM 60</strain>
    </source>
</reference>
<evidence type="ECO:0000313" key="9">
    <source>
        <dbReference type="EMBL" id="MDV6279173.1"/>
    </source>
</evidence>
<dbReference type="PANTHER" id="PTHR43214:SF41">
    <property type="entry name" value="NITRATE_NITRITE RESPONSE REGULATOR PROTEIN NARP"/>
    <property type="match status" value="1"/>
</dbReference>
<evidence type="ECO:0000313" key="10">
    <source>
        <dbReference type="Proteomes" id="UP001185737"/>
    </source>
</evidence>
<dbReference type="RefSeq" id="WP_317567346.1">
    <property type="nucleotide sequence ID" value="NZ_JAWLKA010000001.1"/>
</dbReference>
<dbReference type="InterPro" id="IPR039420">
    <property type="entry name" value="WalR-like"/>
</dbReference>
<dbReference type="PANTHER" id="PTHR43214">
    <property type="entry name" value="TWO-COMPONENT RESPONSE REGULATOR"/>
    <property type="match status" value="1"/>
</dbReference>
<dbReference type="PROSITE" id="PS50043">
    <property type="entry name" value="HTH_LUXR_2"/>
    <property type="match status" value="1"/>
</dbReference>
<sequence length="313" mass="34681">MQYELHLTDRRCVVHRVRPFPLVCLGRADTSVVRPSVSVGRTPRSASELSDTHRHRSRDRHDGNTDHESAQTARNGTSRKFPCPAVLGRSLPSGPTIRKGTEKMINVLLVDDHTIFRAGLVRLLEEDRSIDAVMQAADGTTALKLIREHSFSVVLLDINLPVRSGLELLPAIARIAPHLPVIMLSMYSAKQYALRAFESGASGYVSKDMDAEVLIAAIHKVVAGGRYITPEVAEQMLENVDVLQSENRHLTLSEREYSVMMQIANGVSLTAIAQEMHVSIKTVSTYRSRLLKKMGLDGNAALVQYAVRNRLID</sequence>
<accession>A0ABU4C793</accession>
<keyword evidence="3" id="KW-0238">DNA-binding</keyword>
<dbReference type="SMART" id="SM00448">
    <property type="entry name" value="REC"/>
    <property type="match status" value="1"/>
</dbReference>
<dbReference type="PROSITE" id="PS50110">
    <property type="entry name" value="RESPONSE_REGULATORY"/>
    <property type="match status" value="1"/>
</dbReference>
<feature type="compositionally biased region" description="Basic and acidic residues" evidence="6">
    <location>
        <begin position="59"/>
        <end position="69"/>
    </location>
</feature>
<keyword evidence="4" id="KW-0804">Transcription</keyword>
<evidence type="ECO:0000256" key="1">
    <source>
        <dbReference type="ARBA" id="ARBA00022553"/>
    </source>
</evidence>
<feature type="domain" description="Response regulatory" evidence="8">
    <location>
        <begin position="106"/>
        <end position="222"/>
    </location>
</feature>
<dbReference type="CDD" id="cd17535">
    <property type="entry name" value="REC_NarL-like"/>
    <property type="match status" value="1"/>
</dbReference>
<evidence type="ECO:0000259" key="8">
    <source>
        <dbReference type="PROSITE" id="PS50110"/>
    </source>
</evidence>
<dbReference type="InterPro" id="IPR016032">
    <property type="entry name" value="Sig_transdc_resp-reg_C-effctor"/>
</dbReference>
<evidence type="ECO:0000256" key="5">
    <source>
        <dbReference type="PROSITE-ProRule" id="PRU00169"/>
    </source>
</evidence>
<proteinExistence type="predicted"/>
<dbReference type="Gene3D" id="3.40.50.2300">
    <property type="match status" value="1"/>
</dbReference>
<name>A0ABU4C793_RHOJO</name>
<feature type="domain" description="HTH luxR-type" evidence="7">
    <location>
        <begin position="245"/>
        <end position="310"/>
    </location>
</feature>
<keyword evidence="2" id="KW-0805">Transcription regulation</keyword>
<dbReference type="Pfam" id="PF00072">
    <property type="entry name" value="Response_reg"/>
    <property type="match status" value="1"/>
</dbReference>
<protein>
    <submittedName>
        <fullName evidence="9">Response regulator transcription factor</fullName>
    </submittedName>
</protein>
<dbReference type="Proteomes" id="UP001185737">
    <property type="component" value="Unassembled WGS sequence"/>
</dbReference>
<gene>
    <name evidence="9" type="ORF">R3Q59_01410</name>
</gene>
<evidence type="ECO:0000256" key="6">
    <source>
        <dbReference type="SAM" id="MobiDB-lite"/>
    </source>
</evidence>
<keyword evidence="10" id="KW-1185">Reference proteome</keyword>
<comment type="caution">
    <text evidence="9">The sequence shown here is derived from an EMBL/GenBank/DDBJ whole genome shotgun (WGS) entry which is preliminary data.</text>
</comment>
<dbReference type="SMART" id="SM00421">
    <property type="entry name" value="HTH_LUXR"/>
    <property type="match status" value="1"/>
</dbReference>
<dbReference type="Pfam" id="PF00196">
    <property type="entry name" value="GerE"/>
    <property type="match status" value="1"/>
</dbReference>
<evidence type="ECO:0000256" key="2">
    <source>
        <dbReference type="ARBA" id="ARBA00023015"/>
    </source>
</evidence>
<dbReference type="EMBL" id="JAWLKA010000001">
    <property type="protein sequence ID" value="MDV6279173.1"/>
    <property type="molecule type" value="Genomic_DNA"/>
</dbReference>
<evidence type="ECO:0000259" key="7">
    <source>
        <dbReference type="PROSITE" id="PS50043"/>
    </source>
</evidence>
<dbReference type="InterPro" id="IPR058245">
    <property type="entry name" value="NreC/VraR/RcsB-like_REC"/>
</dbReference>
<evidence type="ECO:0000256" key="3">
    <source>
        <dbReference type="ARBA" id="ARBA00023125"/>
    </source>
</evidence>
<dbReference type="InterPro" id="IPR000792">
    <property type="entry name" value="Tscrpt_reg_LuxR_C"/>
</dbReference>
<dbReference type="SUPFAM" id="SSF52172">
    <property type="entry name" value="CheY-like"/>
    <property type="match status" value="1"/>
</dbReference>
<dbReference type="CDD" id="cd06170">
    <property type="entry name" value="LuxR_C_like"/>
    <property type="match status" value="1"/>
</dbReference>
<keyword evidence="1 5" id="KW-0597">Phosphoprotein</keyword>
<dbReference type="InterPro" id="IPR001789">
    <property type="entry name" value="Sig_transdc_resp-reg_receiver"/>
</dbReference>
<evidence type="ECO:0000256" key="4">
    <source>
        <dbReference type="ARBA" id="ARBA00023163"/>
    </source>
</evidence>
<organism evidence="9 10">
    <name type="scientific">Rhodococcus jostii</name>
    <dbReference type="NCBI Taxonomy" id="132919"/>
    <lineage>
        <taxon>Bacteria</taxon>
        <taxon>Bacillati</taxon>
        <taxon>Actinomycetota</taxon>
        <taxon>Actinomycetes</taxon>
        <taxon>Mycobacteriales</taxon>
        <taxon>Nocardiaceae</taxon>
        <taxon>Rhodococcus</taxon>
    </lineage>
</organism>
<dbReference type="PRINTS" id="PR00038">
    <property type="entry name" value="HTHLUXR"/>
</dbReference>
<dbReference type="SUPFAM" id="SSF46894">
    <property type="entry name" value="C-terminal effector domain of the bipartite response regulators"/>
    <property type="match status" value="1"/>
</dbReference>
<feature type="region of interest" description="Disordered" evidence="6">
    <location>
        <begin position="34"/>
        <end position="85"/>
    </location>
</feature>